<accession>A0AAE4MK54</accession>
<evidence type="ECO:0000256" key="2">
    <source>
        <dbReference type="SAM" id="Phobius"/>
    </source>
</evidence>
<gene>
    <name evidence="4" type="ORF">MsAg5_15700</name>
</gene>
<dbReference type="SUPFAM" id="SSF52058">
    <property type="entry name" value="L domain-like"/>
    <property type="match status" value="1"/>
</dbReference>
<feature type="domain" description="Bacterial repeat" evidence="3">
    <location>
        <begin position="109"/>
        <end position="171"/>
    </location>
</feature>
<feature type="region of interest" description="Disordered" evidence="1">
    <location>
        <begin position="56"/>
        <end position="90"/>
    </location>
</feature>
<dbReference type="PANTHER" id="PTHR45661">
    <property type="entry name" value="SURFACE ANTIGEN"/>
    <property type="match status" value="1"/>
</dbReference>
<feature type="transmembrane region" description="Helical" evidence="2">
    <location>
        <begin position="12"/>
        <end position="36"/>
    </location>
</feature>
<name>A0AAE4MK54_9EURY</name>
<dbReference type="Pfam" id="PF18998">
    <property type="entry name" value="Flg_new_2"/>
    <property type="match status" value="1"/>
</dbReference>
<organism evidence="4 5">
    <name type="scientific">Methanolapillus africanus</name>
    <dbReference type="NCBI Taxonomy" id="3028297"/>
    <lineage>
        <taxon>Archaea</taxon>
        <taxon>Methanobacteriati</taxon>
        <taxon>Methanobacteriota</taxon>
        <taxon>Stenosarchaea group</taxon>
        <taxon>Methanomicrobia</taxon>
        <taxon>Methanosarcinales</taxon>
        <taxon>Methanosarcinaceae</taxon>
        <taxon>Methanolapillus</taxon>
    </lineage>
</organism>
<keyword evidence="2" id="KW-0472">Membrane</keyword>
<dbReference type="InterPro" id="IPR053139">
    <property type="entry name" value="Surface_bspA-like"/>
</dbReference>
<evidence type="ECO:0000313" key="4">
    <source>
        <dbReference type="EMBL" id="MDV0447659.1"/>
    </source>
</evidence>
<evidence type="ECO:0000256" key="1">
    <source>
        <dbReference type="SAM" id="MobiDB-lite"/>
    </source>
</evidence>
<dbReference type="EMBL" id="JAWDKD010000021">
    <property type="protein sequence ID" value="MDV0447659.1"/>
    <property type="molecule type" value="Genomic_DNA"/>
</dbReference>
<keyword evidence="5" id="KW-1185">Reference proteome</keyword>
<keyword evidence="2" id="KW-0812">Transmembrane</keyword>
<dbReference type="InterPro" id="IPR026906">
    <property type="entry name" value="LRR_5"/>
</dbReference>
<evidence type="ECO:0000259" key="3">
    <source>
        <dbReference type="Pfam" id="PF18998"/>
    </source>
</evidence>
<dbReference type="RefSeq" id="WP_338100100.1">
    <property type="nucleotide sequence ID" value="NZ_JAWDKD010000021.1"/>
</dbReference>
<reference evidence="4" key="1">
    <citation type="submission" date="2023-06" db="EMBL/GenBank/DDBJ databases">
        <title>Genome sequence of Methanosarcinaceae archaeon Ag5.</title>
        <authorList>
            <person name="Protasov E."/>
            <person name="Platt K."/>
            <person name="Poehlein A."/>
            <person name="Daniel R."/>
            <person name="Brune A."/>
        </authorList>
    </citation>
    <scope>NUCLEOTIDE SEQUENCE</scope>
    <source>
        <strain evidence="4">Ag5</strain>
    </source>
</reference>
<evidence type="ECO:0000313" key="5">
    <source>
        <dbReference type="Proteomes" id="UP001271789"/>
    </source>
</evidence>
<comment type="caution">
    <text evidence="4">The sequence shown here is derived from an EMBL/GenBank/DDBJ whole genome shotgun (WGS) entry which is preliminary data.</text>
</comment>
<proteinExistence type="predicted"/>
<dbReference type="PANTHER" id="PTHR45661:SF3">
    <property type="entry name" value="IG-LIKE DOMAIN-CONTAINING PROTEIN"/>
    <property type="match status" value="1"/>
</dbReference>
<dbReference type="Gene3D" id="2.60.40.4270">
    <property type="entry name" value="Listeria-Bacteroides repeat domain"/>
    <property type="match status" value="1"/>
</dbReference>
<dbReference type="InterPro" id="IPR044060">
    <property type="entry name" value="Bacterial_rp_domain"/>
</dbReference>
<protein>
    <recommendedName>
        <fullName evidence="3">Bacterial repeat domain-containing protein</fullName>
    </recommendedName>
</protein>
<sequence length="403" mass="43074">MSEKSQINNKKNSGIVLVLLALLILALSVSVFYIYFSSQNQDDLCTNCSVANPSESAAGFELPPANEPPQTPSPIIANNSTGGGGSGGTPTPSVLQATVTVKYLNGVDDHYGTIDGSGTFNIGDEVTVTATPVSPGYKFMKWVDDDNFGDDAISTSEFYTFTLTGDTTLYAVMCGNSAELNLNVTNLTDSTIEVHGHVAPPSTPFSVYLPQYLDERILTSLCNGTGVMADRLFSSDLTAVEIPNSVAYIGPYAFYLRDLTSITLPSNLTKIEGTSFSGCDITSLTIPRGVESIESGEYGAGAFSDCQQLTTLTFESDSHLTTIGSSAFIRTAIDEVVIPEKVTIIGDLAFANCQNLERVEFLGPQPTTWDPDSVFSNSPSVVVYYHPEYADSWASYTGSKQPI</sequence>
<dbReference type="Proteomes" id="UP001271789">
    <property type="component" value="Unassembled WGS sequence"/>
</dbReference>
<keyword evidence="2" id="KW-1133">Transmembrane helix</keyword>
<dbReference type="InterPro" id="IPR032675">
    <property type="entry name" value="LRR_dom_sf"/>
</dbReference>
<dbReference type="AlphaFoldDB" id="A0AAE4MK54"/>
<dbReference type="Gene3D" id="3.80.10.10">
    <property type="entry name" value="Ribonuclease Inhibitor"/>
    <property type="match status" value="1"/>
</dbReference>
<dbReference type="InterPro" id="IPR042229">
    <property type="entry name" value="Listeria/Bacterioides_rpt_sf"/>
</dbReference>
<dbReference type="Pfam" id="PF13306">
    <property type="entry name" value="LRR_5"/>
    <property type="match status" value="1"/>
</dbReference>